<evidence type="ECO:0000313" key="4">
    <source>
        <dbReference type="Proteomes" id="UP000034883"/>
    </source>
</evidence>
<accession>A0A0F6W0X7</accession>
<feature type="domain" description="HTH merR-type" evidence="2">
    <location>
        <begin position="4"/>
        <end position="73"/>
    </location>
</feature>
<dbReference type="InterPro" id="IPR047057">
    <property type="entry name" value="MerR_fam"/>
</dbReference>
<dbReference type="SUPFAM" id="SSF46955">
    <property type="entry name" value="Putative DNA-binding domain"/>
    <property type="match status" value="1"/>
</dbReference>
<evidence type="ECO:0000259" key="2">
    <source>
        <dbReference type="PROSITE" id="PS50937"/>
    </source>
</evidence>
<protein>
    <submittedName>
        <fullName evidence="3">Transcriptional regulator, MerR family protein</fullName>
    </submittedName>
</protein>
<dbReference type="InterPro" id="IPR009061">
    <property type="entry name" value="DNA-bd_dom_put_sf"/>
</dbReference>
<dbReference type="Proteomes" id="UP000034883">
    <property type="component" value="Chromosome"/>
</dbReference>
<dbReference type="PRINTS" id="PR00040">
    <property type="entry name" value="HTHMERR"/>
</dbReference>
<organism evidence="3 4">
    <name type="scientific">Sandaracinus amylolyticus</name>
    <dbReference type="NCBI Taxonomy" id="927083"/>
    <lineage>
        <taxon>Bacteria</taxon>
        <taxon>Pseudomonadati</taxon>
        <taxon>Myxococcota</taxon>
        <taxon>Polyangia</taxon>
        <taxon>Polyangiales</taxon>
        <taxon>Sandaracinaceae</taxon>
        <taxon>Sandaracinus</taxon>
    </lineage>
</organism>
<dbReference type="STRING" id="927083.DB32_001772"/>
<keyword evidence="1" id="KW-0238">DNA-binding</keyword>
<keyword evidence="4" id="KW-1185">Reference proteome</keyword>
<dbReference type="RefSeq" id="WP_169791380.1">
    <property type="nucleotide sequence ID" value="NZ_CP011125.1"/>
</dbReference>
<reference evidence="3 4" key="1">
    <citation type="submission" date="2015-03" db="EMBL/GenBank/DDBJ databases">
        <title>Genome assembly of Sandaracinus amylolyticus DSM 53668.</title>
        <authorList>
            <person name="Sharma G."/>
            <person name="Subramanian S."/>
        </authorList>
    </citation>
    <scope>NUCLEOTIDE SEQUENCE [LARGE SCALE GENOMIC DNA]</scope>
    <source>
        <strain evidence="3 4">DSM 53668</strain>
    </source>
</reference>
<dbReference type="GO" id="GO:0003677">
    <property type="term" value="F:DNA binding"/>
    <property type="evidence" value="ECO:0007669"/>
    <property type="project" value="UniProtKB-KW"/>
</dbReference>
<dbReference type="AlphaFoldDB" id="A0A0F6W0X7"/>
<dbReference type="PANTHER" id="PTHR30204">
    <property type="entry name" value="REDOX-CYCLING DRUG-SENSING TRANSCRIPTIONAL ACTIVATOR SOXR"/>
    <property type="match status" value="1"/>
</dbReference>
<dbReference type="PROSITE" id="PS50937">
    <property type="entry name" value="HTH_MERR_2"/>
    <property type="match status" value="1"/>
</dbReference>
<name>A0A0F6W0X7_9BACT</name>
<evidence type="ECO:0000256" key="1">
    <source>
        <dbReference type="ARBA" id="ARBA00023125"/>
    </source>
</evidence>
<dbReference type="SMART" id="SM00422">
    <property type="entry name" value="HTH_MERR"/>
    <property type="match status" value="1"/>
</dbReference>
<dbReference type="Gene3D" id="1.10.1660.10">
    <property type="match status" value="1"/>
</dbReference>
<proteinExistence type="predicted"/>
<gene>
    <name evidence="3" type="ORF">DB32_001772</name>
</gene>
<dbReference type="InterPro" id="IPR000551">
    <property type="entry name" value="MerR-type_HTH_dom"/>
</dbReference>
<sequence>MSRKLTIGALSRRTGVSVKTLRFYSDEGLLPPAGRTRSGYRLYDEAQVVRIDLIRTLRDAGIGLETIARVLDRELTIEEALRIRLRTIEAHVTSLTRVAGAIRAALRSRASSDAPDIREEDLRRLSMVTKLSFEERKRAIERFYTKVMEGAPVPAEWIDHMVATSTPELPDEPSAEQLDAWIELASMLDDPEFVAAMRVNAASFWAQDVDVAALRAIQSEIVRAASDARARGVDPRSDEARALVRGYVARTAAASGDADEATMLARLRAQYDRRAERYWELVAIMGGAQPSDGFADQQWLGEATRGVLLER</sequence>
<dbReference type="EMBL" id="CP011125">
    <property type="protein sequence ID" value="AKF04623.1"/>
    <property type="molecule type" value="Genomic_DNA"/>
</dbReference>
<dbReference type="Pfam" id="PF13411">
    <property type="entry name" value="MerR_1"/>
    <property type="match status" value="1"/>
</dbReference>
<dbReference type="PANTHER" id="PTHR30204:SF93">
    <property type="entry name" value="HTH MERR-TYPE DOMAIN-CONTAINING PROTEIN"/>
    <property type="match status" value="1"/>
</dbReference>
<dbReference type="KEGG" id="samy:DB32_001772"/>
<dbReference type="GO" id="GO:0003700">
    <property type="term" value="F:DNA-binding transcription factor activity"/>
    <property type="evidence" value="ECO:0007669"/>
    <property type="project" value="InterPro"/>
</dbReference>
<evidence type="ECO:0000313" key="3">
    <source>
        <dbReference type="EMBL" id="AKF04623.1"/>
    </source>
</evidence>